<dbReference type="EMBL" id="CP042905">
    <property type="protein sequence ID" value="QEE16721.2"/>
    <property type="molecule type" value="Genomic_DNA"/>
</dbReference>
<reference evidence="1 2" key="1">
    <citation type="journal article" date="2020" name="Nature">
        <title>Isolation of an archaeon at the prokaryote-eukaryote interface.</title>
        <authorList>
            <person name="Imachi H."/>
            <person name="Nobu M.K."/>
            <person name="Nakahara N."/>
            <person name="Morono Y."/>
            <person name="Ogawara M."/>
            <person name="Takaki Y."/>
            <person name="Takano Y."/>
            <person name="Uematsu K."/>
            <person name="Ikuta T."/>
            <person name="Ito M."/>
            <person name="Matsui Y."/>
            <person name="Miyazaki M."/>
            <person name="Murata K."/>
            <person name="Saito Y."/>
            <person name="Sakai S."/>
            <person name="Song C."/>
            <person name="Tasumi E."/>
            <person name="Yamanaka Y."/>
            <person name="Yamaguchi T."/>
            <person name="Kamagata Y."/>
            <person name="Tamaki H."/>
            <person name="Takai K."/>
        </authorList>
    </citation>
    <scope>NUCLEOTIDE SEQUENCE [LARGE SCALE GENOMIC DNA]</scope>
    <source>
        <strain evidence="1 2">MK-D1</strain>
    </source>
</reference>
<dbReference type="Pfam" id="PF00198">
    <property type="entry name" value="2-oxoacid_dh"/>
    <property type="match status" value="1"/>
</dbReference>
<dbReference type="InterPro" id="IPR001078">
    <property type="entry name" value="2-oxoacid_DH_actylTfrase"/>
</dbReference>
<keyword evidence="2" id="KW-1185">Reference proteome</keyword>
<protein>
    <submittedName>
        <fullName evidence="1">2-oxo acid dehydrogenase subunit E2</fullName>
    </submittedName>
</protein>
<reference evidence="1 2" key="2">
    <citation type="journal article" date="2024" name="Int. J. Syst. Evol. Microbiol.">
        <title>Promethearchaeum syntrophicum gen. nov., sp. nov., an anaerobic, obligately syntrophic archaeon, the first isolate of the lineage 'Asgard' archaea, and proposal of the new archaeal phylum Promethearchaeota phyl. nov. and kingdom Promethearchaeati regn. nov.</title>
        <authorList>
            <person name="Imachi H."/>
            <person name="Nobu M.K."/>
            <person name="Kato S."/>
            <person name="Takaki Y."/>
            <person name="Miyazaki M."/>
            <person name="Miyata M."/>
            <person name="Ogawara M."/>
            <person name="Saito Y."/>
            <person name="Sakai S."/>
            <person name="Tahara Y.O."/>
            <person name="Takano Y."/>
            <person name="Tasumi E."/>
            <person name="Uematsu K."/>
            <person name="Yoshimura T."/>
            <person name="Itoh T."/>
            <person name="Ohkuma M."/>
            <person name="Takai K."/>
        </authorList>
    </citation>
    <scope>NUCLEOTIDE SEQUENCE [LARGE SCALE GENOMIC DNA]</scope>
    <source>
        <strain evidence="1 2">MK-D1</strain>
    </source>
</reference>
<accession>A0A5B9DCF7</accession>
<dbReference type="KEGG" id="psyt:DSAG12_02551"/>
<dbReference type="GO" id="GO:0016746">
    <property type="term" value="F:acyltransferase activity"/>
    <property type="evidence" value="ECO:0007669"/>
    <property type="project" value="InterPro"/>
</dbReference>
<dbReference type="Gene3D" id="3.30.559.10">
    <property type="entry name" value="Chloramphenicol acetyltransferase-like domain"/>
    <property type="match status" value="2"/>
</dbReference>
<gene>
    <name evidence="1" type="ORF">DSAG12_02551</name>
</gene>
<organism evidence="1 2">
    <name type="scientific">Promethearchaeum syntrophicum</name>
    <dbReference type="NCBI Taxonomy" id="2594042"/>
    <lineage>
        <taxon>Archaea</taxon>
        <taxon>Promethearchaeati</taxon>
        <taxon>Promethearchaeota</taxon>
        <taxon>Promethearchaeia</taxon>
        <taxon>Promethearchaeales</taxon>
        <taxon>Promethearchaeaceae</taxon>
        <taxon>Promethearchaeum</taxon>
    </lineage>
</organism>
<evidence type="ECO:0000313" key="2">
    <source>
        <dbReference type="Proteomes" id="UP000321408"/>
    </source>
</evidence>
<dbReference type="OrthoDB" id="379748at2157"/>
<dbReference type="InterPro" id="IPR023213">
    <property type="entry name" value="CAT-like_dom_sf"/>
</dbReference>
<sequence length="335" mass="39908">MVRRRYDGMQADVPTFRNVEPHVMKTRNESVGLFNTQFDLTKTLPFIEEYNQKNNLDRKQRLTFFQVFLCAMTRTFLYHPHLNRFILGRRYWQRNRLNFSFVVKKQLKTYAKETFAKMDFDPLSTIEDVRQLYHNYINKSRSSKGNETEAEIDFFGSLPRWVLMIAMKVVKFLDFFNILPPKMMIEPDPMYVSATLANLGSVGIQGQVIHHIFEWGNSSWFICVNKIHKQVVATEEGEIKVIDVVDVGINLDERISEGMYYMNGLKTMKKFIENPELMLEKPEVTQDQIDDMMLNDPRDKKNYKKRQKYLEKRQKEKKKERERKAKERLKAEKNA</sequence>
<dbReference type="SUPFAM" id="SSF52777">
    <property type="entry name" value="CoA-dependent acyltransferases"/>
    <property type="match status" value="1"/>
</dbReference>
<dbReference type="Proteomes" id="UP000321408">
    <property type="component" value="Chromosome"/>
</dbReference>
<evidence type="ECO:0000313" key="1">
    <source>
        <dbReference type="EMBL" id="QEE16721.2"/>
    </source>
</evidence>
<dbReference type="AlphaFoldDB" id="A0A5B9DCF7"/>
<proteinExistence type="predicted"/>
<name>A0A5B9DCF7_9ARCH</name>